<gene>
    <name evidence="4" type="ORF">SCUCBS95973_002521</name>
</gene>
<dbReference type="EMBL" id="CAWUHB010000010">
    <property type="protein sequence ID" value="CAK7215574.1"/>
    <property type="molecule type" value="Genomic_DNA"/>
</dbReference>
<dbReference type="Pfam" id="PF00155">
    <property type="entry name" value="Aminotran_1_2"/>
    <property type="match status" value="1"/>
</dbReference>
<dbReference type="InterPro" id="IPR004838">
    <property type="entry name" value="NHTrfase_class1_PyrdxlP-BS"/>
</dbReference>
<evidence type="ECO:0000256" key="2">
    <source>
        <dbReference type="ARBA" id="ARBA00022898"/>
    </source>
</evidence>
<sequence>MVKIEPFAVEQWMDTYETAPGVLNIAETCAASLSIADLAALAVPTVVNGTTVIPPADPLSALATTRLTYGAIRGSSTLRSQVAALFDVGKDESVPALPADNVVIAQGAIAANYLLFYTLLGPGDHAICVYPTYQQLYDVPRSLGASVSLWTLKKEEQYVPNVAELNGLVQPNTKMIIINNPNNPTGAPIPRRVLEAIVRFARQRGIVILSDEVYLPLAHGGTFAPSPGEDESGVFAEAREQLPQAPPPPPPSILTLGYDRVVATGSMSKAFALAGLRLGWVASRDPAIIDAILAARDYTTISVSQLDDGIARYALSDAVRESLLRRNIELARRNIRHLTRFVGKWESKGRVRCAWVPPTAGTTAFVQFSTVGDDGTASPVNDVDFCLQVLKATQVMMVPGSRCFGHGKHFQGYVRIGYVNETAVLVEALSKLDRYLENNVA</sequence>
<dbReference type="CDD" id="cd00609">
    <property type="entry name" value="AAT_like"/>
    <property type="match status" value="1"/>
</dbReference>
<dbReference type="PROSITE" id="PS00105">
    <property type="entry name" value="AA_TRANSFER_CLASS_1"/>
    <property type="match status" value="1"/>
</dbReference>
<organism evidence="4 5">
    <name type="scientific">Sporothrix curviconia</name>
    <dbReference type="NCBI Taxonomy" id="1260050"/>
    <lineage>
        <taxon>Eukaryota</taxon>
        <taxon>Fungi</taxon>
        <taxon>Dikarya</taxon>
        <taxon>Ascomycota</taxon>
        <taxon>Pezizomycotina</taxon>
        <taxon>Sordariomycetes</taxon>
        <taxon>Sordariomycetidae</taxon>
        <taxon>Ophiostomatales</taxon>
        <taxon>Ophiostomataceae</taxon>
        <taxon>Sporothrix</taxon>
    </lineage>
</organism>
<reference evidence="4 5" key="1">
    <citation type="submission" date="2024-01" db="EMBL/GenBank/DDBJ databases">
        <authorList>
            <person name="Allen C."/>
            <person name="Tagirdzhanova G."/>
        </authorList>
    </citation>
    <scope>NUCLEOTIDE SEQUENCE [LARGE SCALE GENOMIC DNA]</scope>
</reference>
<dbReference type="InterPro" id="IPR015424">
    <property type="entry name" value="PyrdxlP-dep_Trfase"/>
</dbReference>
<evidence type="ECO:0000313" key="5">
    <source>
        <dbReference type="Proteomes" id="UP001642405"/>
    </source>
</evidence>
<dbReference type="InterPro" id="IPR015421">
    <property type="entry name" value="PyrdxlP-dep_Trfase_major"/>
</dbReference>
<dbReference type="PANTHER" id="PTHR43510">
    <property type="entry name" value="AMINOTRANSFERASE FUNCTION, HYPOTHETICAL (EUROFUNG)"/>
    <property type="match status" value="1"/>
</dbReference>
<evidence type="ECO:0000256" key="1">
    <source>
        <dbReference type="ARBA" id="ARBA00007441"/>
    </source>
</evidence>
<evidence type="ECO:0000259" key="3">
    <source>
        <dbReference type="Pfam" id="PF00155"/>
    </source>
</evidence>
<dbReference type="InterPro" id="IPR015422">
    <property type="entry name" value="PyrdxlP-dep_Trfase_small"/>
</dbReference>
<keyword evidence="5" id="KW-1185">Reference proteome</keyword>
<proteinExistence type="inferred from homology"/>
<comment type="caution">
    <text evidence="4">The sequence shown here is derived from an EMBL/GenBank/DDBJ whole genome shotgun (WGS) entry which is preliminary data.</text>
</comment>
<dbReference type="SUPFAM" id="SSF53383">
    <property type="entry name" value="PLP-dependent transferases"/>
    <property type="match status" value="1"/>
</dbReference>
<keyword evidence="2" id="KW-0663">Pyridoxal phosphate</keyword>
<accession>A0ABP0B7N0</accession>
<dbReference type="PANTHER" id="PTHR43510:SF1">
    <property type="entry name" value="AMINOTRANSFERASE FUNCTION, HYPOTHETICAL (EUROFUNG)"/>
    <property type="match status" value="1"/>
</dbReference>
<dbReference type="Gene3D" id="3.90.1150.10">
    <property type="entry name" value="Aspartate Aminotransferase, domain 1"/>
    <property type="match status" value="1"/>
</dbReference>
<dbReference type="InterPro" id="IPR004839">
    <property type="entry name" value="Aminotransferase_I/II_large"/>
</dbReference>
<name>A0ABP0B7N0_9PEZI</name>
<dbReference type="Proteomes" id="UP001642405">
    <property type="component" value="Unassembled WGS sequence"/>
</dbReference>
<evidence type="ECO:0000313" key="4">
    <source>
        <dbReference type="EMBL" id="CAK7215574.1"/>
    </source>
</evidence>
<dbReference type="Gene3D" id="3.40.640.10">
    <property type="entry name" value="Type I PLP-dependent aspartate aminotransferase-like (Major domain)"/>
    <property type="match status" value="1"/>
</dbReference>
<comment type="similarity">
    <text evidence="1">Belongs to the class-I pyridoxal-phosphate-dependent aminotransferase family.</text>
</comment>
<protein>
    <recommendedName>
        <fullName evidence="3">Aminotransferase class I/classII large domain-containing protein</fullName>
    </recommendedName>
</protein>
<feature type="domain" description="Aminotransferase class I/classII large" evidence="3">
    <location>
        <begin position="63"/>
        <end position="421"/>
    </location>
</feature>